<evidence type="ECO:0000313" key="1">
    <source>
        <dbReference type="EMBL" id="KAK7939238.1"/>
    </source>
</evidence>
<proteinExistence type="predicted"/>
<reference evidence="2" key="1">
    <citation type="submission" date="2024-04" db="EMBL/GenBank/DDBJ databases">
        <title>Salinicola lusitanus LLJ914,a marine bacterium isolated from the Okinawa Trough.</title>
        <authorList>
            <person name="Li J."/>
        </authorList>
    </citation>
    <scope>NUCLEOTIDE SEQUENCE [LARGE SCALE GENOMIC DNA]</scope>
</reference>
<organism evidence="1 2">
    <name type="scientific">Mugilogobius chulae</name>
    <name type="common">yellowstripe goby</name>
    <dbReference type="NCBI Taxonomy" id="88201"/>
    <lineage>
        <taxon>Eukaryota</taxon>
        <taxon>Metazoa</taxon>
        <taxon>Chordata</taxon>
        <taxon>Craniata</taxon>
        <taxon>Vertebrata</taxon>
        <taxon>Euteleostomi</taxon>
        <taxon>Actinopterygii</taxon>
        <taxon>Neopterygii</taxon>
        <taxon>Teleostei</taxon>
        <taxon>Neoteleostei</taxon>
        <taxon>Acanthomorphata</taxon>
        <taxon>Gobiaria</taxon>
        <taxon>Gobiiformes</taxon>
        <taxon>Gobioidei</taxon>
        <taxon>Gobiidae</taxon>
        <taxon>Gobionellinae</taxon>
        <taxon>Mugilogobius</taxon>
    </lineage>
</organism>
<dbReference type="Proteomes" id="UP001460270">
    <property type="component" value="Unassembled WGS sequence"/>
</dbReference>
<keyword evidence="2" id="KW-1185">Reference proteome</keyword>
<name>A0AAW0PVS8_9GOBI</name>
<dbReference type="AlphaFoldDB" id="A0AAW0PVS8"/>
<protein>
    <submittedName>
        <fullName evidence="1">Uncharacterized protein</fullName>
    </submittedName>
</protein>
<accession>A0AAW0PVS8</accession>
<evidence type="ECO:0000313" key="2">
    <source>
        <dbReference type="Proteomes" id="UP001460270"/>
    </source>
</evidence>
<sequence>MRPGSPGAQSLPVLALSTCEHFHKMDQVNGMPECDPRQEPQEIFVFGDRQNIVQSQKVRDKLPSSHSLLQIMHHIIRMD</sequence>
<gene>
    <name evidence="1" type="ORF">WMY93_002564</name>
</gene>
<dbReference type="EMBL" id="JBBPFD010000002">
    <property type="protein sequence ID" value="KAK7939238.1"/>
    <property type="molecule type" value="Genomic_DNA"/>
</dbReference>
<comment type="caution">
    <text evidence="1">The sequence shown here is derived from an EMBL/GenBank/DDBJ whole genome shotgun (WGS) entry which is preliminary data.</text>
</comment>